<organism evidence="2 3">
    <name type="scientific">Trichoderma lentiforme</name>
    <dbReference type="NCBI Taxonomy" id="1567552"/>
    <lineage>
        <taxon>Eukaryota</taxon>
        <taxon>Fungi</taxon>
        <taxon>Dikarya</taxon>
        <taxon>Ascomycota</taxon>
        <taxon>Pezizomycotina</taxon>
        <taxon>Sordariomycetes</taxon>
        <taxon>Hypocreomycetidae</taxon>
        <taxon>Hypocreales</taxon>
        <taxon>Hypocreaceae</taxon>
        <taxon>Trichoderma</taxon>
    </lineage>
</organism>
<evidence type="ECO:0000313" key="2">
    <source>
        <dbReference type="EMBL" id="KAF3070264.1"/>
    </source>
</evidence>
<dbReference type="AlphaFoldDB" id="A0A9P5CBA9"/>
<dbReference type="Proteomes" id="UP000801864">
    <property type="component" value="Unassembled WGS sequence"/>
</dbReference>
<gene>
    <name evidence="2" type="ORF">CFAM422_006713</name>
</gene>
<feature type="region of interest" description="Disordered" evidence="1">
    <location>
        <begin position="37"/>
        <end position="75"/>
    </location>
</feature>
<accession>A0A9P5CBA9</accession>
<evidence type="ECO:0000313" key="3">
    <source>
        <dbReference type="Proteomes" id="UP000801864"/>
    </source>
</evidence>
<evidence type="ECO:0000256" key="1">
    <source>
        <dbReference type="SAM" id="MobiDB-lite"/>
    </source>
</evidence>
<dbReference type="EMBL" id="QLNT01000011">
    <property type="protein sequence ID" value="KAF3070264.1"/>
    <property type="molecule type" value="Genomic_DNA"/>
</dbReference>
<comment type="caution">
    <text evidence="2">The sequence shown here is derived from an EMBL/GenBank/DDBJ whole genome shotgun (WGS) entry which is preliminary data.</text>
</comment>
<sequence length="95" mass="10530">MAAYELQGRDTEMRAWEGVSWKRLWCFPGFLATSWKELGDEDEDEEGRERGPKGNRGGAEEAGYGVGVGGPTRKDCCKGTDEAGDILKTMLLRSR</sequence>
<proteinExistence type="predicted"/>
<name>A0A9P5CBA9_9HYPO</name>
<protein>
    <submittedName>
        <fullName evidence="2">Uncharacterized protein</fullName>
    </submittedName>
</protein>
<reference evidence="2 3" key="1">
    <citation type="submission" date="2018-06" db="EMBL/GenBank/DDBJ databases">
        <title>Genome analysis of cellulolytic fungus Trichoderma lentiforme CFAM-422.</title>
        <authorList>
            <person name="Steindorff A.S."/>
            <person name="Formighieri E.F."/>
            <person name="Midorikawa G.E.O."/>
            <person name="Tamietti M.S."/>
            <person name="Ramos E.Z."/>
            <person name="Silva A.S."/>
            <person name="Bon E.P.S."/>
            <person name="Mendes T.D."/>
            <person name="Damaso M.C.T."/>
            <person name="Favaro L.C.L."/>
        </authorList>
    </citation>
    <scope>NUCLEOTIDE SEQUENCE [LARGE SCALE GENOMIC DNA]</scope>
    <source>
        <strain evidence="2 3">CFAM-422</strain>
    </source>
</reference>
<keyword evidence="3" id="KW-1185">Reference proteome</keyword>